<evidence type="ECO:0000256" key="3">
    <source>
        <dbReference type="ARBA" id="ARBA00022989"/>
    </source>
</evidence>
<feature type="transmembrane region" description="Helical" evidence="7">
    <location>
        <begin position="95"/>
        <end position="116"/>
    </location>
</feature>
<dbReference type="PANTHER" id="PTHR35042">
    <property type="entry name" value="ANTHRONE OXYGENASE ENCC"/>
    <property type="match status" value="1"/>
</dbReference>
<evidence type="ECO:0000256" key="4">
    <source>
        <dbReference type="ARBA" id="ARBA00023136"/>
    </source>
</evidence>
<evidence type="ECO:0000256" key="2">
    <source>
        <dbReference type="ARBA" id="ARBA00022692"/>
    </source>
</evidence>
<comment type="caution">
    <text evidence="8">The sequence shown here is derived from an EMBL/GenBank/DDBJ whole genome shotgun (WGS) entry which is preliminary data.</text>
</comment>
<evidence type="ECO:0000256" key="6">
    <source>
        <dbReference type="SAM" id="MobiDB-lite"/>
    </source>
</evidence>
<protein>
    <recommendedName>
        <fullName evidence="10">DUF1772-domain-containing protein</fullName>
    </recommendedName>
</protein>
<gene>
    <name evidence="8" type="ORF">LTR97_010357</name>
</gene>
<keyword evidence="2 7" id="KW-0812">Transmembrane</keyword>
<reference evidence="8" key="1">
    <citation type="submission" date="2023-08" db="EMBL/GenBank/DDBJ databases">
        <title>Black Yeasts Isolated from many extreme environments.</title>
        <authorList>
            <person name="Coleine C."/>
            <person name="Stajich J.E."/>
            <person name="Selbmann L."/>
        </authorList>
    </citation>
    <scope>NUCLEOTIDE SEQUENCE</scope>
    <source>
        <strain evidence="8">CCFEE 5810</strain>
    </source>
</reference>
<dbReference type="Proteomes" id="UP001310594">
    <property type="component" value="Unassembled WGS sequence"/>
</dbReference>
<evidence type="ECO:0000256" key="5">
    <source>
        <dbReference type="ARBA" id="ARBA00034313"/>
    </source>
</evidence>
<dbReference type="AlphaFoldDB" id="A0AAN7ZZ24"/>
<comment type="similarity">
    <text evidence="5">Belongs to the anthrone oxygenase family.</text>
</comment>
<feature type="region of interest" description="Disordered" evidence="6">
    <location>
        <begin position="132"/>
        <end position="184"/>
    </location>
</feature>
<evidence type="ECO:0000256" key="7">
    <source>
        <dbReference type="SAM" id="Phobius"/>
    </source>
</evidence>
<accession>A0AAN7ZZ24</accession>
<feature type="transmembrane region" description="Helical" evidence="7">
    <location>
        <begin position="196"/>
        <end position="216"/>
    </location>
</feature>
<keyword evidence="3 7" id="KW-1133">Transmembrane helix</keyword>
<dbReference type="PANTHER" id="PTHR35042:SF1">
    <property type="entry name" value="DUF1772-DOMAIN-CONTAINING PROTEIN"/>
    <property type="match status" value="1"/>
</dbReference>
<evidence type="ECO:0000313" key="8">
    <source>
        <dbReference type="EMBL" id="KAK5692881.1"/>
    </source>
</evidence>
<dbReference type="GO" id="GO:0016020">
    <property type="term" value="C:membrane"/>
    <property type="evidence" value="ECO:0007669"/>
    <property type="project" value="UniProtKB-SubCell"/>
</dbReference>
<proteinExistence type="inferred from homology"/>
<organism evidence="8 9">
    <name type="scientific">Elasticomyces elasticus</name>
    <dbReference type="NCBI Taxonomy" id="574655"/>
    <lineage>
        <taxon>Eukaryota</taxon>
        <taxon>Fungi</taxon>
        <taxon>Dikarya</taxon>
        <taxon>Ascomycota</taxon>
        <taxon>Pezizomycotina</taxon>
        <taxon>Dothideomycetes</taxon>
        <taxon>Dothideomycetidae</taxon>
        <taxon>Mycosphaerellales</taxon>
        <taxon>Teratosphaeriaceae</taxon>
        <taxon>Elasticomyces</taxon>
    </lineage>
</organism>
<keyword evidence="4 7" id="KW-0472">Membrane</keyword>
<evidence type="ECO:0008006" key="10">
    <source>
        <dbReference type="Google" id="ProtNLM"/>
    </source>
</evidence>
<dbReference type="Pfam" id="PF08592">
    <property type="entry name" value="Anthrone_oxy"/>
    <property type="match status" value="1"/>
</dbReference>
<dbReference type="InterPro" id="IPR013901">
    <property type="entry name" value="Anthrone_oxy"/>
</dbReference>
<evidence type="ECO:0000256" key="1">
    <source>
        <dbReference type="ARBA" id="ARBA00004141"/>
    </source>
</evidence>
<comment type="subcellular location">
    <subcellularLocation>
        <location evidence="1">Membrane</location>
        <topology evidence="1">Multi-pass membrane protein</topology>
    </subcellularLocation>
</comment>
<dbReference type="EMBL" id="JAVRQU010000018">
    <property type="protein sequence ID" value="KAK5692881.1"/>
    <property type="molecule type" value="Genomic_DNA"/>
</dbReference>
<name>A0AAN7ZZ24_9PEZI</name>
<sequence length="217" mass="22602">MATTTTAVQVLSISLALFASGGIATLSLFDVPLLQSQPASRSLPMTRWLFSRGSHTAPQAAAISSAGFGYLAYSSLPRGVQLTDILSHVLKGGKVSGYLAAAILAISIAPMTGLMIPTNFALIKKNEDLGGAPSKQSAKDGYVKPGQRSAEDSVNARSAKDELTDLSNPQGRTEKESSDEEDREVRELLGKFGRLNGIRAALIGMGGVVGLVTALAV</sequence>
<evidence type="ECO:0000313" key="9">
    <source>
        <dbReference type="Proteomes" id="UP001310594"/>
    </source>
</evidence>